<dbReference type="RefSeq" id="WP_113869726.1">
    <property type="nucleotide sequence ID" value="NZ_BAABQN010000009.1"/>
</dbReference>
<dbReference type="EMBL" id="QNRI01000010">
    <property type="protein sequence ID" value="RBO94537.1"/>
    <property type="molecule type" value="Genomic_DNA"/>
</dbReference>
<evidence type="ECO:0000313" key="2">
    <source>
        <dbReference type="EMBL" id="RBO94537.1"/>
    </source>
</evidence>
<keyword evidence="3" id="KW-1185">Reference proteome</keyword>
<dbReference type="InterPro" id="IPR049251">
    <property type="entry name" value="DUF6884"/>
</dbReference>
<dbReference type="STRING" id="200904.GCA_900168775_01398"/>
<dbReference type="Pfam" id="PF21818">
    <property type="entry name" value="DUF6884"/>
    <property type="match status" value="1"/>
</dbReference>
<name>A0A366DWT8_9BACI</name>
<evidence type="ECO:0000259" key="1">
    <source>
        <dbReference type="Pfam" id="PF21818"/>
    </source>
</evidence>
<dbReference type="AlphaFoldDB" id="A0A366DWT8"/>
<evidence type="ECO:0000313" key="3">
    <source>
        <dbReference type="Proteomes" id="UP000252254"/>
    </source>
</evidence>
<accession>A0A366DWT8</accession>
<gene>
    <name evidence="2" type="ORF">DES48_11022</name>
</gene>
<protein>
    <recommendedName>
        <fullName evidence="1">DUF6884 domain-containing protein</fullName>
    </recommendedName>
</protein>
<comment type="caution">
    <text evidence="2">The sequence shown here is derived from an EMBL/GenBank/DDBJ whole genome shotgun (WGS) entry which is preliminary data.</text>
</comment>
<dbReference type="Proteomes" id="UP000252254">
    <property type="component" value="Unassembled WGS sequence"/>
</dbReference>
<proteinExistence type="predicted"/>
<dbReference type="OrthoDB" id="2364857at2"/>
<reference evidence="2 3" key="1">
    <citation type="submission" date="2018-06" db="EMBL/GenBank/DDBJ databases">
        <title>Genomic Encyclopedia of Type Strains, Phase IV (KMG-IV): sequencing the most valuable type-strain genomes for metagenomic binning, comparative biology and taxonomic classification.</title>
        <authorList>
            <person name="Goeker M."/>
        </authorList>
    </citation>
    <scope>NUCLEOTIDE SEQUENCE [LARGE SCALE GENOMIC DNA]</scope>
    <source>
        <strain evidence="2 3">DSM 15140</strain>
    </source>
</reference>
<feature type="domain" description="DUF6884" evidence="1">
    <location>
        <begin position="5"/>
        <end position="141"/>
    </location>
</feature>
<sequence length="151" mass="17406">MRTLAIIPCGKKKIWDKYTNLGPVNVNEAYIGTYHRLSKQYANQFCDQWVVLSGLHGYMLPNEIIPANYDVTFNMKDKAEQIITLEQLNKQVKRKKLDCFDRVIALTGKKHMPYIERSIPQAVEYPLLGTKGIGEVQQKLKRAIQMNIPLL</sequence>
<organism evidence="2 3">
    <name type="scientific">Paraliobacillus ryukyuensis</name>
    <dbReference type="NCBI Taxonomy" id="200904"/>
    <lineage>
        <taxon>Bacteria</taxon>
        <taxon>Bacillati</taxon>
        <taxon>Bacillota</taxon>
        <taxon>Bacilli</taxon>
        <taxon>Bacillales</taxon>
        <taxon>Bacillaceae</taxon>
        <taxon>Paraliobacillus</taxon>
    </lineage>
</organism>